<keyword evidence="3" id="KW-1185">Reference proteome</keyword>
<dbReference type="Pfam" id="PF05362">
    <property type="entry name" value="Lon_C"/>
    <property type="match status" value="1"/>
</dbReference>
<dbReference type="InterPro" id="IPR014721">
    <property type="entry name" value="Ribsml_uS5_D2-typ_fold_subgr"/>
</dbReference>
<accession>A0AAD3XYZ6</accession>
<dbReference type="InterPro" id="IPR008269">
    <property type="entry name" value="Lon_proteolytic"/>
</dbReference>
<dbReference type="AlphaFoldDB" id="A0AAD3XYZ6"/>
<dbReference type="InterPro" id="IPR020568">
    <property type="entry name" value="Ribosomal_Su5_D2-typ_SF"/>
</dbReference>
<evidence type="ECO:0000259" key="1">
    <source>
        <dbReference type="Pfam" id="PF05362"/>
    </source>
</evidence>
<comment type="caution">
    <text evidence="2">The sequence shown here is derived from an EMBL/GenBank/DDBJ whole genome shotgun (WGS) entry which is preliminary data.</text>
</comment>
<dbReference type="GO" id="GO:0004252">
    <property type="term" value="F:serine-type endopeptidase activity"/>
    <property type="evidence" value="ECO:0007669"/>
    <property type="project" value="InterPro"/>
</dbReference>
<organism evidence="2 3">
    <name type="scientific">Nepenthes gracilis</name>
    <name type="common">Slender pitcher plant</name>
    <dbReference type="NCBI Taxonomy" id="150966"/>
    <lineage>
        <taxon>Eukaryota</taxon>
        <taxon>Viridiplantae</taxon>
        <taxon>Streptophyta</taxon>
        <taxon>Embryophyta</taxon>
        <taxon>Tracheophyta</taxon>
        <taxon>Spermatophyta</taxon>
        <taxon>Magnoliopsida</taxon>
        <taxon>eudicotyledons</taxon>
        <taxon>Gunneridae</taxon>
        <taxon>Pentapetalae</taxon>
        <taxon>Caryophyllales</taxon>
        <taxon>Nepenthaceae</taxon>
        <taxon>Nepenthes</taxon>
    </lineage>
</organism>
<dbReference type="GO" id="GO:0004176">
    <property type="term" value="F:ATP-dependent peptidase activity"/>
    <property type="evidence" value="ECO:0007669"/>
    <property type="project" value="InterPro"/>
</dbReference>
<sequence length="68" mass="7902">MEALCNLIHVAHQYGIRRVILPEENSKNLVEVPLAFLDSLEIILVKQMEEILQEALHGGCPWRQYQNF</sequence>
<dbReference type="Gene3D" id="3.30.230.10">
    <property type="match status" value="1"/>
</dbReference>
<evidence type="ECO:0000313" key="3">
    <source>
        <dbReference type="Proteomes" id="UP001279734"/>
    </source>
</evidence>
<name>A0AAD3XYZ6_NEPGR</name>
<protein>
    <recommendedName>
        <fullName evidence="1">Lon proteolytic domain-containing protein</fullName>
    </recommendedName>
</protein>
<evidence type="ECO:0000313" key="2">
    <source>
        <dbReference type="EMBL" id="GMH21465.1"/>
    </source>
</evidence>
<gene>
    <name evidence="2" type="ORF">Nepgr_023307</name>
</gene>
<dbReference type="Proteomes" id="UP001279734">
    <property type="component" value="Unassembled WGS sequence"/>
</dbReference>
<dbReference type="SUPFAM" id="SSF54211">
    <property type="entry name" value="Ribosomal protein S5 domain 2-like"/>
    <property type="match status" value="1"/>
</dbReference>
<dbReference type="GO" id="GO:0006508">
    <property type="term" value="P:proteolysis"/>
    <property type="evidence" value="ECO:0007669"/>
    <property type="project" value="InterPro"/>
</dbReference>
<feature type="domain" description="Lon proteolytic" evidence="1">
    <location>
        <begin position="10"/>
        <end position="57"/>
    </location>
</feature>
<dbReference type="EMBL" id="BSYO01000023">
    <property type="protein sequence ID" value="GMH21465.1"/>
    <property type="molecule type" value="Genomic_DNA"/>
</dbReference>
<proteinExistence type="predicted"/>
<reference evidence="2" key="1">
    <citation type="submission" date="2023-05" db="EMBL/GenBank/DDBJ databases">
        <title>Nepenthes gracilis genome sequencing.</title>
        <authorList>
            <person name="Fukushima K."/>
        </authorList>
    </citation>
    <scope>NUCLEOTIDE SEQUENCE</scope>
    <source>
        <strain evidence="2">SING2019-196</strain>
    </source>
</reference>